<keyword evidence="2" id="KW-1185">Reference proteome</keyword>
<protein>
    <submittedName>
        <fullName evidence="1">Uncharacterized protein</fullName>
    </submittedName>
</protein>
<sequence length="251" mass="28714">MILTRNLQEQMPKSNPPVNIAREVETPQLKLCPITSNSLSYSHASFLNQLFQLESIRNSTFCILQSLRIPDFDSWTSETIHKLIQLWKEDCQIPGCGVWVIFQEKEKEDLPMDVNTTYPPRNISSSKKTPIGLATLSPSENDPDECILNIFIHPNNNGKGFGFEAAKALLKANLFPRRIFPDIFPVGKERVYKTKVSSFVNDQDANCDRWTRLLEKLGMSLTGQFIIAGRLSQVFTISREEFMDLWIPMDE</sequence>
<comment type="caution">
    <text evidence="1">The sequence shown here is derived from an EMBL/GenBank/DDBJ whole genome shotgun (WGS) entry which is preliminary data.</text>
</comment>
<dbReference type="AlphaFoldDB" id="A0AAD5ULL6"/>
<name>A0AAD5ULL6_9FUNG</name>
<evidence type="ECO:0000313" key="2">
    <source>
        <dbReference type="Proteomes" id="UP001210925"/>
    </source>
</evidence>
<dbReference type="Gene3D" id="3.40.630.30">
    <property type="match status" value="1"/>
</dbReference>
<dbReference type="SUPFAM" id="SSF55729">
    <property type="entry name" value="Acyl-CoA N-acyltransferases (Nat)"/>
    <property type="match status" value="1"/>
</dbReference>
<organism evidence="1 2">
    <name type="scientific">Boothiomyces macroporosus</name>
    <dbReference type="NCBI Taxonomy" id="261099"/>
    <lineage>
        <taxon>Eukaryota</taxon>
        <taxon>Fungi</taxon>
        <taxon>Fungi incertae sedis</taxon>
        <taxon>Chytridiomycota</taxon>
        <taxon>Chytridiomycota incertae sedis</taxon>
        <taxon>Chytridiomycetes</taxon>
        <taxon>Rhizophydiales</taxon>
        <taxon>Terramycetaceae</taxon>
        <taxon>Boothiomyces</taxon>
    </lineage>
</organism>
<accession>A0AAD5ULL6</accession>
<dbReference type="EMBL" id="JADGKB010000005">
    <property type="protein sequence ID" value="KAJ3261529.1"/>
    <property type="molecule type" value="Genomic_DNA"/>
</dbReference>
<reference evidence="1" key="1">
    <citation type="submission" date="2020-05" db="EMBL/GenBank/DDBJ databases">
        <title>Phylogenomic resolution of chytrid fungi.</title>
        <authorList>
            <person name="Stajich J.E."/>
            <person name="Amses K."/>
            <person name="Simmons R."/>
            <person name="Seto K."/>
            <person name="Myers J."/>
            <person name="Bonds A."/>
            <person name="Quandt C.A."/>
            <person name="Barry K."/>
            <person name="Liu P."/>
            <person name="Grigoriev I."/>
            <person name="Longcore J.E."/>
            <person name="James T.Y."/>
        </authorList>
    </citation>
    <scope>NUCLEOTIDE SEQUENCE</scope>
    <source>
        <strain evidence="1">PLAUS21</strain>
    </source>
</reference>
<proteinExistence type="predicted"/>
<evidence type="ECO:0000313" key="1">
    <source>
        <dbReference type="EMBL" id="KAJ3261529.1"/>
    </source>
</evidence>
<dbReference type="Proteomes" id="UP001210925">
    <property type="component" value="Unassembled WGS sequence"/>
</dbReference>
<dbReference type="InterPro" id="IPR016181">
    <property type="entry name" value="Acyl_CoA_acyltransferase"/>
</dbReference>
<gene>
    <name evidence="1" type="ORF">HK103_005367</name>
</gene>